<evidence type="ECO:0000256" key="5">
    <source>
        <dbReference type="SAM" id="MobiDB-lite"/>
    </source>
</evidence>
<dbReference type="FunFam" id="2.60.40.420:FF:000034">
    <property type="entry name" value="Cupredoxin superfamily protein"/>
    <property type="match status" value="1"/>
</dbReference>
<name>A0A0A0KBU0_CUCSA</name>
<keyword evidence="9" id="KW-1185">Reference proteome</keyword>
<reference evidence="8 9" key="3">
    <citation type="journal article" date="2010" name="BMC Genomics">
        <title>Transcriptome sequencing and comparative analysis of cucumber flowers with different sex types.</title>
        <authorList>
            <person name="Guo S."/>
            <person name="Zheng Y."/>
            <person name="Joung J.G."/>
            <person name="Liu S."/>
            <person name="Zhang Z."/>
            <person name="Crasta O.R."/>
            <person name="Sobral B.W."/>
            <person name="Xu Y."/>
            <person name="Huang S."/>
            <person name="Fei Z."/>
        </authorList>
    </citation>
    <scope>NUCLEOTIDE SEQUENCE [LARGE SCALE GENOMIC DNA]</scope>
    <source>
        <strain evidence="9">cv. 9930</strain>
    </source>
</reference>
<feature type="chain" id="PRO_5001965140" description="Phytocyanin domain-containing protein" evidence="6">
    <location>
        <begin position="23"/>
        <end position="191"/>
    </location>
</feature>
<sequence>MSGEVGIVLGLIAVVFVHHATAQTIHVVGDSDGWTVPQGGAAFYSDWASRNNFSVGDSLTFNFRTNMHDVLKVTKESFDACNSNNAIGNVITTGPATVKLDAAGMHYFICTVGTHCLGGQKLSVTVSASGGTMPPSSNTPHPHNDACAPTPASSPPIRGGLSPSALTPSSSTALMTTLYVTLSAIIMSLLF</sequence>
<keyword evidence="6" id="KW-0732">Signal</keyword>
<dbReference type="InterPro" id="IPR039391">
    <property type="entry name" value="Phytocyanin-like"/>
</dbReference>
<dbReference type="PROSITE" id="PS51485">
    <property type="entry name" value="PHYTOCYANIN"/>
    <property type="match status" value="1"/>
</dbReference>
<dbReference type="PROSITE" id="PS00196">
    <property type="entry name" value="COPPER_BLUE"/>
    <property type="match status" value="1"/>
</dbReference>
<evidence type="ECO:0000256" key="3">
    <source>
        <dbReference type="ARBA" id="ARBA00023157"/>
    </source>
</evidence>
<reference evidence="8 9" key="4">
    <citation type="journal article" date="2011" name="BMC Genomics">
        <title>RNA-Seq improves annotation of protein-coding genes in the cucumber genome.</title>
        <authorList>
            <person name="Li Z."/>
            <person name="Zhang Z."/>
            <person name="Yan P."/>
            <person name="Huang S."/>
            <person name="Fei Z."/>
            <person name="Lin K."/>
        </authorList>
    </citation>
    <scope>NUCLEOTIDE SEQUENCE [LARGE SCALE GENOMIC DNA]</scope>
    <source>
        <strain evidence="9">cv. 9930</strain>
    </source>
</reference>
<dbReference type="Gramene" id="KGN45266">
    <property type="protein sequence ID" value="KGN45266"/>
    <property type="gene ID" value="Csa_7G432480"/>
</dbReference>
<feature type="signal peptide" evidence="6">
    <location>
        <begin position="1"/>
        <end position="22"/>
    </location>
</feature>
<gene>
    <name evidence="8" type="ORF">Csa_7G432480</name>
</gene>
<dbReference type="InterPro" id="IPR008972">
    <property type="entry name" value="Cupredoxin"/>
</dbReference>
<reference evidence="8 9" key="2">
    <citation type="journal article" date="2009" name="PLoS ONE">
        <title>An integrated genetic and cytogenetic map of the cucumber genome.</title>
        <authorList>
            <person name="Ren Y."/>
            <person name="Zhang Z."/>
            <person name="Liu J."/>
            <person name="Staub J.E."/>
            <person name="Han Y."/>
            <person name="Cheng Z."/>
            <person name="Li X."/>
            <person name="Lu J."/>
            <person name="Miao H."/>
            <person name="Kang H."/>
            <person name="Xie B."/>
            <person name="Gu X."/>
            <person name="Wang X."/>
            <person name="Du Y."/>
            <person name="Jin W."/>
            <person name="Huang S."/>
        </authorList>
    </citation>
    <scope>NUCLEOTIDE SEQUENCE [LARGE SCALE GENOMIC DNA]</scope>
    <source>
        <strain evidence="9">cv. 9930</strain>
    </source>
</reference>
<dbReference type="InterPro" id="IPR028871">
    <property type="entry name" value="BlueCu_1_BS"/>
</dbReference>
<evidence type="ECO:0000259" key="7">
    <source>
        <dbReference type="PROSITE" id="PS51485"/>
    </source>
</evidence>
<organism evidence="8 9">
    <name type="scientific">Cucumis sativus</name>
    <name type="common">Cucumber</name>
    <dbReference type="NCBI Taxonomy" id="3659"/>
    <lineage>
        <taxon>Eukaryota</taxon>
        <taxon>Viridiplantae</taxon>
        <taxon>Streptophyta</taxon>
        <taxon>Embryophyta</taxon>
        <taxon>Tracheophyta</taxon>
        <taxon>Spermatophyta</taxon>
        <taxon>Magnoliopsida</taxon>
        <taxon>eudicotyledons</taxon>
        <taxon>Gunneridae</taxon>
        <taxon>Pentapetalae</taxon>
        <taxon>rosids</taxon>
        <taxon>fabids</taxon>
        <taxon>Cucurbitales</taxon>
        <taxon>Cucurbitaceae</taxon>
        <taxon>Benincaseae</taxon>
        <taxon>Cucumis</taxon>
    </lineage>
</organism>
<keyword evidence="3" id="KW-1015">Disulfide bond</keyword>
<protein>
    <recommendedName>
        <fullName evidence="7">Phytocyanin domain-containing protein</fullName>
    </recommendedName>
</protein>
<keyword evidence="4" id="KW-0325">Glycoprotein</keyword>
<dbReference type="GO" id="GO:0046872">
    <property type="term" value="F:metal ion binding"/>
    <property type="evidence" value="ECO:0007669"/>
    <property type="project" value="UniProtKB-KW"/>
</dbReference>
<dbReference type="GO" id="GO:0005886">
    <property type="term" value="C:plasma membrane"/>
    <property type="evidence" value="ECO:0000318"/>
    <property type="project" value="GO_Central"/>
</dbReference>
<feature type="domain" description="Phytocyanin" evidence="7">
    <location>
        <begin position="24"/>
        <end position="128"/>
    </location>
</feature>
<dbReference type="eggNOG" id="ENOG502S038">
    <property type="taxonomic scope" value="Eukaryota"/>
</dbReference>
<dbReference type="OMA" id="AVALMQF"/>
<dbReference type="KEGG" id="csv:101203127"/>
<dbReference type="Gene3D" id="2.60.40.420">
    <property type="entry name" value="Cupredoxins - blue copper proteins"/>
    <property type="match status" value="1"/>
</dbReference>
<proteinExistence type="predicted"/>
<evidence type="ECO:0000256" key="4">
    <source>
        <dbReference type="ARBA" id="ARBA00023180"/>
    </source>
</evidence>
<accession>A0A0A0KBU0</accession>
<feature type="compositionally biased region" description="Polar residues" evidence="5">
    <location>
        <begin position="127"/>
        <end position="141"/>
    </location>
</feature>
<dbReference type="CDD" id="cd13920">
    <property type="entry name" value="Stellacyanin"/>
    <property type="match status" value="1"/>
</dbReference>
<evidence type="ECO:0000313" key="9">
    <source>
        <dbReference type="Proteomes" id="UP000029981"/>
    </source>
</evidence>
<evidence type="ECO:0000256" key="1">
    <source>
        <dbReference type="ARBA" id="ARBA00022723"/>
    </source>
</evidence>
<evidence type="ECO:0000256" key="6">
    <source>
        <dbReference type="SAM" id="SignalP"/>
    </source>
</evidence>
<dbReference type="GO" id="GO:0009055">
    <property type="term" value="F:electron transfer activity"/>
    <property type="evidence" value="ECO:0007669"/>
    <property type="project" value="InterPro"/>
</dbReference>
<reference evidence="8 9" key="1">
    <citation type="journal article" date="2009" name="Nat. Genet.">
        <title>The genome of the cucumber, Cucumis sativus L.</title>
        <authorList>
            <person name="Huang S."/>
            <person name="Li R."/>
            <person name="Zhang Z."/>
            <person name="Li L."/>
            <person name="Gu X."/>
            <person name="Fan W."/>
            <person name="Lucas W.J."/>
            <person name="Wang X."/>
            <person name="Xie B."/>
            <person name="Ni P."/>
            <person name="Ren Y."/>
            <person name="Zhu H."/>
            <person name="Li J."/>
            <person name="Lin K."/>
            <person name="Jin W."/>
            <person name="Fei Z."/>
            <person name="Li G."/>
            <person name="Staub J."/>
            <person name="Kilian A."/>
            <person name="van der Vossen E.A."/>
            <person name="Wu Y."/>
            <person name="Guo J."/>
            <person name="He J."/>
            <person name="Jia Z."/>
            <person name="Ren Y."/>
            <person name="Tian G."/>
            <person name="Lu Y."/>
            <person name="Ruan J."/>
            <person name="Qian W."/>
            <person name="Wang M."/>
            <person name="Huang Q."/>
            <person name="Li B."/>
            <person name="Xuan Z."/>
            <person name="Cao J."/>
            <person name="Asan"/>
            <person name="Wu Z."/>
            <person name="Zhang J."/>
            <person name="Cai Q."/>
            <person name="Bai Y."/>
            <person name="Zhao B."/>
            <person name="Han Y."/>
            <person name="Li Y."/>
            <person name="Li X."/>
            <person name="Wang S."/>
            <person name="Shi Q."/>
            <person name="Liu S."/>
            <person name="Cho W.K."/>
            <person name="Kim J.Y."/>
            <person name="Xu Y."/>
            <person name="Heller-Uszynska K."/>
            <person name="Miao H."/>
            <person name="Cheng Z."/>
            <person name="Zhang S."/>
            <person name="Wu J."/>
            <person name="Yang Y."/>
            <person name="Kang H."/>
            <person name="Li M."/>
            <person name="Liang H."/>
            <person name="Ren X."/>
            <person name="Shi Z."/>
            <person name="Wen M."/>
            <person name="Jian M."/>
            <person name="Yang H."/>
            <person name="Zhang G."/>
            <person name="Yang Z."/>
            <person name="Chen R."/>
            <person name="Liu S."/>
            <person name="Li J."/>
            <person name="Ma L."/>
            <person name="Liu H."/>
            <person name="Zhou Y."/>
            <person name="Zhao J."/>
            <person name="Fang X."/>
            <person name="Li G."/>
            <person name="Fang L."/>
            <person name="Li Y."/>
            <person name="Liu D."/>
            <person name="Zheng H."/>
            <person name="Zhang Y."/>
            <person name="Qin N."/>
            <person name="Li Z."/>
            <person name="Yang G."/>
            <person name="Yang S."/>
            <person name="Bolund L."/>
            <person name="Kristiansen K."/>
            <person name="Zheng H."/>
            <person name="Li S."/>
            <person name="Zhang X."/>
            <person name="Yang H."/>
            <person name="Wang J."/>
            <person name="Sun R."/>
            <person name="Zhang B."/>
            <person name="Jiang S."/>
            <person name="Wang J."/>
            <person name="Du Y."/>
            <person name="Li S."/>
        </authorList>
    </citation>
    <scope>NUCLEOTIDE SEQUENCE [LARGE SCALE GENOMIC DNA]</scope>
    <source>
        <strain evidence="9">cv. 9930</strain>
    </source>
</reference>
<dbReference type="PANTHER" id="PTHR33021:SF189">
    <property type="entry name" value="CUCUMBER PEELING CUPREDOXIN-LIKE"/>
    <property type="match status" value="1"/>
</dbReference>
<dbReference type="SUPFAM" id="SSF49503">
    <property type="entry name" value="Cupredoxins"/>
    <property type="match status" value="1"/>
</dbReference>
<dbReference type="AlphaFoldDB" id="A0A0A0KBU0"/>
<dbReference type="Proteomes" id="UP000029981">
    <property type="component" value="Chromosome 7"/>
</dbReference>
<feature type="region of interest" description="Disordered" evidence="5">
    <location>
        <begin position="127"/>
        <end position="166"/>
    </location>
</feature>
<evidence type="ECO:0000256" key="2">
    <source>
        <dbReference type="ARBA" id="ARBA00023008"/>
    </source>
</evidence>
<dbReference type="EMBL" id="CM002928">
    <property type="protein sequence ID" value="KGN45266.1"/>
    <property type="molecule type" value="Genomic_DNA"/>
</dbReference>
<evidence type="ECO:0000313" key="8">
    <source>
        <dbReference type="EMBL" id="KGN45266.1"/>
    </source>
</evidence>
<dbReference type="PANTHER" id="PTHR33021">
    <property type="entry name" value="BLUE COPPER PROTEIN"/>
    <property type="match status" value="1"/>
</dbReference>
<keyword evidence="1" id="KW-0479">Metal-binding</keyword>
<dbReference type="InterPro" id="IPR003245">
    <property type="entry name" value="Phytocyanin_dom"/>
</dbReference>
<dbReference type="Pfam" id="PF02298">
    <property type="entry name" value="Cu_bind_like"/>
    <property type="match status" value="1"/>
</dbReference>
<dbReference type="OrthoDB" id="5421909at2759"/>
<keyword evidence="2" id="KW-0186">Copper</keyword>